<evidence type="ECO:0000256" key="4">
    <source>
        <dbReference type="SAM" id="MobiDB-lite"/>
    </source>
</evidence>
<dbReference type="GO" id="GO:0005694">
    <property type="term" value="C:chromosome"/>
    <property type="evidence" value="ECO:0007669"/>
    <property type="project" value="TreeGrafter"/>
</dbReference>
<comment type="similarity">
    <text evidence="2">Belongs to the ParB family.</text>
</comment>
<protein>
    <submittedName>
        <fullName evidence="6">ParB/RepB/Spo0J family partition protein</fullName>
    </submittedName>
</protein>
<organism evidence="6 7">
    <name type="scientific">Candidatus Faecenecus gallistercoris</name>
    <dbReference type="NCBI Taxonomy" id="2840793"/>
    <lineage>
        <taxon>Bacteria</taxon>
        <taxon>Bacillati</taxon>
        <taxon>Bacillota</taxon>
        <taxon>Bacillota incertae sedis</taxon>
        <taxon>Candidatus Faecenecus</taxon>
    </lineage>
</organism>
<sequence>MQENNTQTNIRSQVVELYVDDIIPNRFQPREVFDDKALQELAASIKEHGVIQPIIVRRLGDKYEIIAGERRYKATIIAGFTKIPAIIRNLDDKETAKVALLENLQRKDLSPIEEARTYQKILDLDSMTQEELGKTMGKSQAAVANKLRLLQLSDEVQEALLNNQISERHARSLLSVTDKEKQVELLHRIINEKMTVRDLDNELRNMGVLSSNSNAVDRNISAGMDVNLDALKSQAEDIQPEVVQTNNLNELLQGTKQEVIDPNAIGPKFKFLDDFEKTSSTSAPAVNPAPAAPVVEESQPIVPPTVVAPANTDTGVQLVPGLVVESDKKKPEQLATDIPGLNPSGAKPNQQWTTPSGNEELPIPNFRKKQEELKYTIRDAINAFRDLTEALEKNGVKIDIEEIDLDNSYQINIRLDKQG</sequence>
<reference evidence="6" key="1">
    <citation type="submission" date="2020-10" db="EMBL/GenBank/DDBJ databases">
        <authorList>
            <person name="Gilroy R."/>
        </authorList>
    </citation>
    <scope>NUCLEOTIDE SEQUENCE</scope>
    <source>
        <strain evidence="6">CHK165-10780</strain>
    </source>
</reference>
<comment type="subcellular location">
    <subcellularLocation>
        <location evidence="1">Cytoplasm</location>
        <location evidence="1">Nucleoid</location>
    </subcellularLocation>
</comment>
<gene>
    <name evidence="6" type="ORF">IAC85_01215</name>
</gene>
<dbReference type="Gene3D" id="3.90.1530.30">
    <property type="match status" value="1"/>
</dbReference>
<dbReference type="InterPro" id="IPR041468">
    <property type="entry name" value="HTH_ParB/Spo0J"/>
</dbReference>
<dbReference type="InterPro" id="IPR003115">
    <property type="entry name" value="ParB_N"/>
</dbReference>
<name>A0A9D1CL21_9FIRM</name>
<evidence type="ECO:0000256" key="2">
    <source>
        <dbReference type="ARBA" id="ARBA00006295"/>
    </source>
</evidence>
<dbReference type="GO" id="GO:0009295">
    <property type="term" value="C:nucleoid"/>
    <property type="evidence" value="ECO:0007669"/>
    <property type="project" value="UniProtKB-SubCell"/>
</dbReference>
<dbReference type="FunFam" id="1.10.10.2830:FF:000001">
    <property type="entry name" value="Chromosome partitioning protein ParB"/>
    <property type="match status" value="1"/>
</dbReference>
<dbReference type="AlphaFoldDB" id="A0A9D1CL21"/>
<dbReference type="Proteomes" id="UP000886725">
    <property type="component" value="Unassembled WGS sequence"/>
</dbReference>
<dbReference type="GO" id="GO:0003677">
    <property type="term" value="F:DNA binding"/>
    <property type="evidence" value="ECO:0007669"/>
    <property type="project" value="UniProtKB-KW"/>
</dbReference>
<accession>A0A9D1CL21</accession>
<dbReference type="InterPro" id="IPR004437">
    <property type="entry name" value="ParB/RepB/Spo0J"/>
</dbReference>
<dbReference type="InterPro" id="IPR036086">
    <property type="entry name" value="ParB/Sulfiredoxin_sf"/>
</dbReference>
<dbReference type="CDD" id="cd16393">
    <property type="entry name" value="SPO0J_N"/>
    <property type="match status" value="1"/>
</dbReference>
<dbReference type="GO" id="GO:0007059">
    <property type="term" value="P:chromosome segregation"/>
    <property type="evidence" value="ECO:0007669"/>
    <property type="project" value="TreeGrafter"/>
</dbReference>
<dbReference type="NCBIfam" id="TIGR00180">
    <property type="entry name" value="parB_part"/>
    <property type="match status" value="1"/>
</dbReference>
<dbReference type="PANTHER" id="PTHR33375:SF8">
    <property type="entry name" value="NUCLEOID OCCLUSION PROTEIN"/>
    <property type="match status" value="1"/>
</dbReference>
<evidence type="ECO:0000259" key="5">
    <source>
        <dbReference type="SMART" id="SM00470"/>
    </source>
</evidence>
<feature type="region of interest" description="Disordered" evidence="4">
    <location>
        <begin position="327"/>
        <end position="363"/>
    </location>
</feature>
<evidence type="ECO:0000256" key="3">
    <source>
        <dbReference type="ARBA" id="ARBA00023125"/>
    </source>
</evidence>
<dbReference type="PANTHER" id="PTHR33375">
    <property type="entry name" value="CHROMOSOME-PARTITIONING PROTEIN PARB-RELATED"/>
    <property type="match status" value="1"/>
</dbReference>
<dbReference type="InterPro" id="IPR050336">
    <property type="entry name" value="Chromosome_partition/occlusion"/>
</dbReference>
<proteinExistence type="inferred from homology"/>
<dbReference type="FunFam" id="3.90.1530.30:FF:000001">
    <property type="entry name" value="Chromosome partitioning protein ParB"/>
    <property type="match status" value="1"/>
</dbReference>
<evidence type="ECO:0000313" key="6">
    <source>
        <dbReference type="EMBL" id="HIQ64339.1"/>
    </source>
</evidence>
<comment type="caution">
    <text evidence="6">The sequence shown here is derived from an EMBL/GenBank/DDBJ whole genome shotgun (WGS) entry which is preliminary data.</text>
</comment>
<dbReference type="EMBL" id="DVFU01000025">
    <property type="protein sequence ID" value="HIQ64339.1"/>
    <property type="molecule type" value="Genomic_DNA"/>
</dbReference>
<dbReference type="Gene3D" id="1.10.10.2830">
    <property type="match status" value="1"/>
</dbReference>
<evidence type="ECO:0000313" key="7">
    <source>
        <dbReference type="Proteomes" id="UP000886725"/>
    </source>
</evidence>
<dbReference type="SUPFAM" id="SSF110849">
    <property type="entry name" value="ParB/Sulfiredoxin"/>
    <property type="match status" value="1"/>
</dbReference>
<dbReference type="SMART" id="SM00470">
    <property type="entry name" value="ParB"/>
    <property type="match status" value="1"/>
</dbReference>
<feature type="compositionally biased region" description="Polar residues" evidence="4">
    <location>
        <begin position="347"/>
        <end position="357"/>
    </location>
</feature>
<evidence type="ECO:0000256" key="1">
    <source>
        <dbReference type="ARBA" id="ARBA00004453"/>
    </source>
</evidence>
<dbReference type="Pfam" id="PF02195">
    <property type="entry name" value="ParB_N"/>
    <property type="match status" value="1"/>
</dbReference>
<dbReference type="Pfam" id="PF17762">
    <property type="entry name" value="HTH_ParB"/>
    <property type="match status" value="1"/>
</dbReference>
<reference evidence="6" key="2">
    <citation type="journal article" date="2021" name="PeerJ">
        <title>Extensive microbial diversity within the chicken gut microbiome revealed by metagenomics and culture.</title>
        <authorList>
            <person name="Gilroy R."/>
            <person name="Ravi A."/>
            <person name="Getino M."/>
            <person name="Pursley I."/>
            <person name="Horton D.L."/>
            <person name="Alikhan N.F."/>
            <person name="Baker D."/>
            <person name="Gharbi K."/>
            <person name="Hall N."/>
            <person name="Watson M."/>
            <person name="Adriaenssens E.M."/>
            <person name="Foster-Nyarko E."/>
            <person name="Jarju S."/>
            <person name="Secka A."/>
            <person name="Antonio M."/>
            <person name="Oren A."/>
            <person name="Chaudhuri R.R."/>
            <person name="La Ragione R."/>
            <person name="Hildebrand F."/>
            <person name="Pallen M.J."/>
        </authorList>
    </citation>
    <scope>NUCLEOTIDE SEQUENCE</scope>
    <source>
        <strain evidence="6">CHK165-10780</strain>
    </source>
</reference>
<feature type="domain" description="ParB-like N-terminal" evidence="5">
    <location>
        <begin position="15"/>
        <end position="104"/>
    </location>
</feature>
<keyword evidence="3" id="KW-0238">DNA-binding</keyword>
<dbReference type="GO" id="GO:0045881">
    <property type="term" value="P:positive regulation of sporulation resulting in formation of a cellular spore"/>
    <property type="evidence" value="ECO:0007669"/>
    <property type="project" value="TreeGrafter"/>
</dbReference>